<evidence type="ECO:0000313" key="3">
    <source>
        <dbReference type="Proteomes" id="UP001589575"/>
    </source>
</evidence>
<protein>
    <recommendedName>
        <fullName evidence="4">Transposase DDE domain-containing protein</fullName>
    </recommendedName>
</protein>
<dbReference type="EMBL" id="JBHMFI010000023">
    <property type="protein sequence ID" value="MFB9075633.1"/>
    <property type="molecule type" value="Genomic_DNA"/>
</dbReference>
<proteinExistence type="predicted"/>
<dbReference type="Proteomes" id="UP001589575">
    <property type="component" value="Unassembled WGS sequence"/>
</dbReference>
<evidence type="ECO:0008006" key="4">
    <source>
        <dbReference type="Google" id="ProtNLM"/>
    </source>
</evidence>
<evidence type="ECO:0000256" key="1">
    <source>
        <dbReference type="SAM" id="MobiDB-lite"/>
    </source>
</evidence>
<comment type="caution">
    <text evidence="2">The sequence shown here is derived from an EMBL/GenBank/DDBJ whole genome shotgun (WGS) entry which is preliminary data.</text>
</comment>
<organism evidence="2 3">
    <name type="scientific">Citricoccus parietis</name>
    <dbReference type="NCBI Taxonomy" id="592307"/>
    <lineage>
        <taxon>Bacteria</taxon>
        <taxon>Bacillati</taxon>
        <taxon>Actinomycetota</taxon>
        <taxon>Actinomycetes</taxon>
        <taxon>Micrococcales</taxon>
        <taxon>Micrococcaceae</taxon>
        <taxon>Citricoccus</taxon>
    </lineage>
</organism>
<name>A0ABV5G9M4_9MICC</name>
<accession>A0ABV5G9M4</accession>
<feature type="region of interest" description="Disordered" evidence="1">
    <location>
        <begin position="113"/>
        <end position="138"/>
    </location>
</feature>
<sequence length="138" mass="15558">MGTAAPQGRPGGHPAEGRPLPNRPRRVARGDRPVCVDTEAYRRRNVVEGSFNVFKQWRGLATRYDKLTLTCRGGVMLPAITIRIKALVDIPRWESGLPHSPRLGRRKLQGIRDVDPPHHIKHTPGQQTPHRSGRTRRC</sequence>
<feature type="region of interest" description="Disordered" evidence="1">
    <location>
        <begin position="1"/>
        <end position="31"/>
    </location>
</feature>
<evidence type="ECO:0000313" key="2">
    <source>
        <dbReference type="EMBL" id="MFB9075633.1"/>
    </source>
</evidence>
<gene>
    <name evidence="2" type="ORF">ACFFX0_32505</name>
</gene>
<keyword evidence="3" id="KW-1185">Reference proteome</keyword>
<reference evidence="2 3" key="1">
    <citation type="submission" date="2024-09" db="EMBL/GenBank/DDBJ databases">
        <authorList>
            <person name="Sun Q."/>
            <person name="Mori K."/>
        </authorList>
    </citation>
    <scope>NUCLEOTIDE SEQUENCE [LARGE SCALE GENOMIC DNA]</scope>
    <source>
        <strain evidence="2 3">CCM 7609</strain>
    </source>
</reference>